<sequence>MACVLQLQSLGEAESAHPCNSIVTSYKSTC</sequence>
<evidence type="ECO:0000313" key="2">
    <source>
        <dbReference type="Proteomes" id="UP000582643"/>
    </source>
</evidence>
<keyword evidence="2" id="KW-1185">Reference proteome</keyword>
<comment type="caution">
    <text evidence="1">The sequence shown here is derived from an EMBL/GenBank/DDBJ whole genome shotgun (WGS) entry which is preliminary data.</text>
</comment>
<gene>
    <name evidence="1" type="ORF">GGE06_001268</name>
</gene>
<dbReference type="EMBL" id="JACHJY010000002">
    <property type="protein sequence ID" value="MBB4980360.1"/>
    <property type="molecule type" value="Genomic_DNA"/>
</dbReference>
<dbReference type="Proteomes" id="UP000582643">
    <property type="component" value="Unassembled WGS sequence"/>
</dbReference>
<protein>
    <submittedName>
        <fullName evidence="1">Uncharacterized protein</fullName>
    </submittedName>
</protein>
<reference evidence="1 2" key="1">
    <citation type="submission" date="2020-08" db="EMBL/GenBank/DDBJ databases">
        <title>Genomic Encyclopedia of Type Strains, Phase III (KMG-III): the genomes of soil and plant-associated and newly described type strains.</title>
        <authorList>
            <person name="Whitman W."/>
        </authorList>
    </citation>
    <scope>NUCLEOTIDE SEQUENCE [LARGE SCALE GENOMIC DNA]</scope>
    <source>
        <strain evidence="1 2">SFB5A</strain>
    </source>
</reference>
<name>A0A7W7X9Y6_9ACTN</name>
<accession>A0A7W7X9Y6</accession>
<proteinExistence type="predicted"/>
<dbReference type="AlphaFoldDB" id="A0A7W7X9Y6"/>
<evidence type="ECO:0000313" key="1">
    <source>
        <dbReference type="EMBL" id="MBB4980360.1"/>
    </source>
</evidence>
<organism evidence="1 2">
    <name type="scientific">Streptomyces nymphaeiformis</name>
    <dbReference type="NCBI Taxonomy" id="2663842"/>
    <lineage>
        <taxon>Bacteria</taxon>
        <taxon>Bacillati</taxon>
        <taxon>Actinomycetota</taxon>
        <taxon>Actinomycetes</taxon>
        <taxon>Kitasatosporales</taxon>
        <taxon>Streptomycetaceae</taxon>
        <taxon>Streptomyces</taxon>
    </lineage>
</organism>